<dbReference type="GO" id="GO:0003824">
    <property type="term" value="F:catalytic activity"/>
    <property type="evidence" value="ECO:0007669"/>
    <property type="project" value="InterPro"/>
</dbReference>
<evidence type="ECO:0000313" key="3">
    <source>
        <dbReference type="Proteomes" id="UP000188604"/>
    </source>
</evidence>
<comment type="similarity">
    <text evidence="1">Belongs to the amidase family.</text>
</comment>
<dbReference type="SUPFAM" id="SSF75304">
    <property type="entry name" value="Amidase signature (AS) enzymes"/>
    <property type="match status" value="1"/>
</dbReference>
<dbReference type="STRING" id="320497.A0U93_06595"/>
<reference evidence="2 3" key="1">
    <citation type="submission" date="2016-03" db="EMBL/GenBank/DDBJ databases">
        <title>Acetic acid bacteria sequencing.</title>
        <authorList>
            <person name="Brandt J."/>
            <person name="Jakob F."/>
            <person name="Vogel R.F."/>
        </authorList>
    </citation>
    <scope>NUCLEOTIDE SEQUENCE [LARGE SCALE GENOMIC DNA]</scope>
    <source>
        <strain evidence="2 3">NBRC 101099</strain>
    </source>
</reference>
<dbReference type="KEGG" id="nch:A0U93_06595"/>
<dbReference type="InterPro" id="IPR000120">
    <property type="entry name" value="Amidase"/>
</dbReference>
<evidence type="ECO:0000256" key="1">
    <source>
        <dbReference type="ARBA" id="ARBA00009199"/>
    </source>
</evidence>
<proteinExistence type="inferred from homology"/>
<accession>A0A1U9KPC1</accession>
<dbReference type="InterPro" id="IPR023631">
    <property type="entry name" value="Amidase_dom"/>
</dbReference>
<dbReference type="InterPro" id="IPR036928">
    <property type="entry name" value="AS_sf"/>
</dbReference>
<sequence>MTGPDWLHFDAVAMRDGIARHEIDGPALVDAALTRAKDMQNVLNHFVSIREDAARLEAQAAQAALKRGATLGPLHGVPVVLKDMTPTQGDVWTEGSRLFDGRAATHDALIAARLKVAGAIVIGKTTTPEFAWSGRTDSPLWGVTRNPWNADYSAGGSSGGTAVAVATGCAPLGEGSDMGGSIRIPASACNLIGLKPSWGRVPFDGAANRFDPLAHWGPLARSCRDAALFLDVVQGRNNADIAGAPPPVAFLEGLAAPVAGCRVALSVDLGCYAVEPAIAENLRATAERLRARGVIVDDVSLKFPAEATATWDREWAVWLAFNYGDAAAGREEMLSPDVRRLIEIGRRVSALELRAGEWVRTRMAHALQPVLERYDALLCPTLARDVPPAEGAYASPPPDAEGRLRETTMTGMFNLLPRLPVLSVPSGFAPSGLPTGMQIVGRPGADLRVLQIGQLLGPCEMPEFPSGARTFEDGAQPPC</sequence>
<name>A0A1U9KPC1_9PROT</name>
<dbReference type="EMBL" id="CP014691">
    <property type="protein sequence ID" value="AQS87655.1"/>
    <property type="molecule type" value="Genomic_DNA"/>
</dbReference>
<organism evidence="2 3">
    <name type="scientific">Neoasaia chiangmaiensis</name>
    <dbReference type="NCBI Taxonomy" id="320497"/>
    <lineage>
        <taxon>Bacteria</taxon>
        <taxon>Pseudomonadati</taxon>
        <taxon>Pseudomonadota</taxon>
        <taxon>Alphaproteobacteria</taxon>
        <taxon>Acetobacterales</taxon>
        <taxon>Acetobacteraceae</taxon>
        <taxon>Neoasaia</taxon>
    </lineage>
</organism>
<dbReference type="PANTHER" id="PTHR11895">
    <property type="entry name" value="TRANSAMIDASE"/>
    <property type="match status" value="1"/>
</dbReference>
<dbReference type="RefSeq" id="WP_077806647.1">
    <property type="nucleotide sequence ID" value="NZ_BJXS01000002.1"/>
</dbReference>
<dbReference type="OrthoDB" id="7245165at2"/>
<gene>
    <name evidence="2" type="ORF">A0U93_06595</name>
</gene>
<dbReference type="PROSITE" id="PS00571">
    <property type="entry name" value="AMIDASES"/>
    <property type="match status" value="1"/>
</dbReference>
<dbReference type="Pfam" id="PF01425">
    <property type="entry name" value="Amidase"/>
    <property type="match status" value="1"/>
</dbReference>
<keyword evidence="3" id="KW-1185">Reference proteome</keyword>
<dbReference type="Gene3D" id="3.90.1300.10">
    <property type="entry name" value="Amidase signature (AS) domain"/>
    <property type="match status" value="1"/>
</dbReference>
<evidence type="ECO:0000313" key="2">
    <source>
        <dbReference type="EMBL" id="AQS87655.1"/>
    </source>
</evidence>
<dbReference type="AlphaFoldDB" id="A0A1U9KPC1"/>
<protein>
    <submittedName>
        <fullName evidence="2">Uncharacterized protein</fullName>
    </submittedName>
</protein>
<dbReference type="InterPro" id="IPR020556">
    <property type="entry name" value="Amidase_CS"/>
</dbReference>
<dbReference type="PANTHER" id="PTHR11895:SF7">
    <property type="entry name" value="GLUTAMYL-TRNA(GLN) AMIDOTRANSFERASE SUBUNIT A, MITOCHONDRIAL"/>
    <property type="match status" value="1"/>
</dbReference>
<dbReference type="Proteomes" id="UP000188604">
    <property type="component" value="Chromosome"/>
</dbReference>